<protein>
    <submittedName>
        <fullName evidence="1">Uncharacterized protein</fullName>
    </submittedName>
</protein>
<dbReference type="AlphaFoldDB" id="A0ABD2JTU3"/>
<dbReference type="Proteomes" id="UP001620626">
    <property type="component" value="Unassembled WGS sequence"/>
</dbReference>
<proteinExistence type="predicted"/>
<keyword evidence="2" id="KW-1185">Reference proteome</keyword>
<comment type="caution">
    <text evidence="1">The sequence shown here is derived from an EMBL/GenBank/DDBJ whole genome shotgun (WGS) entry which is preliminary data.</text>
</comment>
<sequence length="942" mass="109677">MAKKCREEAKCDEIFQFKNAIRNLVGHSLFLELECQNPLALSFDIVDDAQLSSEYTKMFLENPTDAKTAETALSMRFCFAKIIELFSTIYSHYKLHLSNSEVSNKIRTFFVLSVQKWVLKLPNVLIEIADRSSSTTALLLVHGWLAQLSSECNEMPQMGGKAQKMATTRALSNWAKKGTEYVRREIRTQFYEQHAQNMVRLYESGAHNRNAFSHFLEQCQLDGRGGKFRIRQFYANGGGWKSGEKDEEYERLVNKQPKVKQMLRIDLNEEEIFEIQIKNYLKYLGVQMDQQNQIIRLKYLLNILVFYQCFKKNSPLLRPSADGKSEKLDNHLAQLELLMNGAREALSVDEILQNETQLILVLFEMKNSIFGDKITLNSKNVCEGKNFLQFLFILHENAIGELMRKAEFTAQLKEGEEGSVCFDEILMRLYKAILVEKVPSESAKWQIGIDNLFFQHKTTVLNSIKEIELLTMSSKVKDQTSVDKLAQLKVEMAGLELFSPLKDDDEKMRKICWMKMFFKLFVGVTTKGGEAAQKRGALTTLSKLDPTANDLVEKDCDNLPYLREYFKMFLSDSHNIGVIGTFSVLQLLAQFSELVPFINNNPIPFGSIQSSENPQSNEDKEMRNLYKAYLTEDDLAKIGKYEAIIGVKYLLNVAKKNEEKNRPKLKEWHKIRMTKVRAQTMATLKMLDIYADSAEQLFRMCCLLIKYKEFFAELDKSTEPDEQLAKWPSPLFECWQIKIDQILSDLRNTLAKVHLNYIQDALNDKSNEFVQILREKAGTFFRLENLIGMYLLKCLWSISENRQKLINPNFFNDKKRLFGHYYNSVVNPCQKRRAIERLMADLMVTYDYLEVIRHATNNIKLRREIQRKSDQFWLFLRTSYDEYKEKKTQLQNNEKELSLASFTQQDKLSSEFFHFQYEFPETDLALSVLCLTFEKKLSNIKH</sequence>
<gene>
    <name evidence="1" type="ORF">niasHT_027362</name>
</gene>
<name>A0ABD2JTU3_9BILA</name>
<reference evidence="1 2" key="1">
    <citation type="submission" date="2024-10" db="EMBL/GenBank/DDBJ databases">
        <authorList>
            <person name="Kim D."/>
        </authorList>
    </citation>
    <scope>NUCLEOTIDE SEQUENCE [LARGE SCALE GENOMIC DNA]</scope>
    <source>
        <strain evidence="1">BH-2024</strain>
    </source>
</reference>
<evidence type="ECO:0000313" key="2">
    <source>
        <dbReference type="Proteomes" id="UP001620626"/>
    </source>
</evidence>
<accession>A0ABD2JTU3</accession>
<evidence type="ECO:0000313" key="1">
    <source>
        <dbReference type="EMBL" id="KAL3094034.1"/>
    </source>
</evidence>
<organism evidence="1 2">
    <name type="scientific">Heterodera trifolii</name>
    <dbReference type="NCBI Taxonomy" id="157864"/>
    <lineage>
        <taxon>Eukaryota</taxon>
        <taxon>Metazoa</taxon>
        <taxon>Ecdysozoa</taxon>
        <taxon>Nematoda</taxon>
        <taxon>Chromadorea</taxon>
        <taxon>Rhabditida</taxon>
        <taxon>Tylenchina</taxon>
        <taxon>Tylenchomorpha</taxon>
        <taxon>Tylenchoidea</taxon>
        <taxon>Heteroderidae</taxon>
        <taxon>Heteroderinae</taxon>
        <taxon>Heterodera</taxon>
    </lineage>
</organism>
<dbReference type="EMBL" id="JBICBT010000906">
    <property type="protein sequence ID" value="KAL3094034.1"/>
    <property type="molecule type" value="Genomic_DNA"/>
</dbReference>